<protein>
    <submittedName>
        <fullName evidence="1">Uncharacterized protein</fullName>
    </submittedName>
</protein>
<sequence>MDRTVPTSGNEEINLYLRTYYSLLRSSREVQIKTLIEAHKRMHSALHVAADEPQPDMAAFIYAILRMPACLDRLRLVIMGQSEQVFVQHGFPKIESWQSVSAVGRRRRSFFNGEDQLAVYIASRSDIDDIVPILVAYKIERRKLKQLLGKESVIKELERIRAHEGGIPSGDCLVQLADLTEIPVEDLQRLCQVWGKETADKFLTIAQTKQELSIRSLAGSLADYKRATRRWWRNVEDRLPNINFADRPIYFVSSNTHSLSNLLSGFALQNEERIHAFIRESKSKDLHQEYHDIAEENVPSSWENFMYYALKKLESADPQVKIDRLEAEKATGLTRIPSEHAFDIEVQVIPLNKLNLTGMDKRLRLPGIDQLQQSDALIINIDYPLGMSAYQVLTEIARNIAAVRGVYIMGKAATLNGRIGDVMIPSVVHDEHTLNTYLLDNCFTADDVVPYLVYGNVMDNQKAITVPGTFLQNEGYMSVFYQEGYTDMEMEAGPYLSGIYEMVRPKRHPVNELVNLYNSSFPIGILHYASDTPFSKGKNLGAQNLSYFGMDPTYATMVAILRAIFETELGQI</sequence>
<reference evidence="1" key="1">
    <citation type="submission" date="2018-06" db="EMBL/GenBank/DDBJ databases">
        <authorList>
            <person name="Zhirakovskaya E."/>
        </authorList>
    </citation>
    <scope>NUCLEOTIDE SEQUENCE</scope>
</reference>
<organism evidence="1">
    <name type="scientific">hydrothermal vent metagenome</name>
    <dbReference type="NCBI Taxonomy" id="652676"/>
    <lineage>
        <taxon>unclassified sequences</taxon>
        <taxon>metagenomes</taxon>
        <taxon>ecological metagenomes</taxon>
    </lineage>
</organism>
<dbReference type="EMBL" id="UOEU01000900">
    <property type="protein sequence ID" value="VAW42204.1"/>
    <property type="molecule type" value="Genomic_DNA"/>
</dbReference>
<name>A0A3B0WEZ2_9ZZZZ</name>
<proteinExistence type="predicted"/>
<gene>
    <name evidence="1" type="ORF">MNBD_CHLOROFLEXI01-667</name>
</gene>
<dbReference type="AlphaFoldDB" id="A0A3B0WEZ2"/>
<dbReference type="InterPro" id="IPR054204">
    <property type="entry name" value="DUF6909"/>
</dbReference>
<evidence type="ECO:0000313" key="1">
    <source>
        <dbReference type="EMBL" id="VAW42204.1"/>
    </source>
</evidence>
<accession>A0A3B0WEZ2</accession>
<dbReference type="Pfam" id="PF21850">
    <property type="entry name" value="DUF6909"/>
    <property type="match status" value="1"/>
</dbReference>